<dbReference type="Proteomes" id="UP000028933">
    <property type="component" value="Chromosome"/>
</dbReference>
<reference evidence="1 2" key="1">
    <citation type="journal article" date="2013" name="Lancet">
        <title>First case of E anophelis outbreak in an intensive-care unit.</title>
        <authorList>
            <person name="Teo J."/>
            <person name="Tan S.Y."/>
            <person name="Tay M."/>
            <person name="Ding Y."/>
            <person name="Kjelleberg S."/>
            <person name="Givskov M."/>
            <person name="Lin R.T."/>
            <person name="Yang L."/>
        </authorList>
    </citation>
    <scope>NUCLEOTIDE SEQUENCE [LARGE SCALE GENOMIC DNA]</scope>
    <source>
        <strain evidence="1 2">NUHP1</strain>
    </source>
</reference>
<protein>
    <submittedName>
        <fullName evidence="1">Uncharacterized protein</fullName>
    </submittedName>
</protein>
<dbReference type="KEGG" id="eao:BD94_3549"/>
<dbReference type="STRING" id="1338011.BD94_3549"/>
<organism evidence="1 2">
    <name type="scientific">Elizabethkingia anophelis NUHP1</name>
    <dbReference type="NCBI Taxonomy" id="1338011"/>
    <lineage>
        <taxon>Bacteria</taxon>
        <taxon>Pseudomonadati</taxon>
        <taxon>Bacteroidota</taxon>
        <taxon>Flavobacteriia</taxon>
        <taxon>Flavobacteriales</taxon>
        <taxon>Weeksellaceae</taxon>
        <taxon>Elizabethkingia</taxon>
    </lineage>
</organism>
<accession>A0A077EM61</accession>
<gene>
    <name evidence="1" type="ORF">BD94_3549</name>
</gene>
<evidence type="ECO:0000313" key="1">
    <source>
        <dbReference type="EMBL" id="AIL47324.1"/>
    </source>
</evidence>
<dbReference type="HOGENOM" id="CLU_3152305_0_0_10"/>
<proteinExistence type="predicted"/>
<evidence type="ECO:0000313" key="2">
    <source>
        <dbReference type="Proteomes" id="UP000028933"/>
    </source>
</evidence>
<dbReference type="AlphaFoldDB" id="A0A077EM61"/>
<sequence>MHYAVKRYTSVAVRKIDIRNKKKDRQAILMSPKNQSLSSLTFSICLSF</sequence>
<dbReference type="EMBL" id="CP007547">
    <property type="protein sequence ID" value="AIL47324.1"/>
    <property type="molecule type" value="Genomic_DNA"/>
</dbReference>
<name>A0A077EM61_9FLAO</name>